<dbReference type="Pfam" id="PF13960">
    <property type="entry name" value="DUF4218"/>
    <property type="match status" value="1"/>
</dbReference>
<evidence type="ECO:0000313" key="5">
    <source>
        <dbReference type="Proteomes" id="UP001497516"/>
    </source>
</evidence>
<dbReference type="PANTHER" id="PTHR10775:SF158">
    <property type="entry name" value="TNP2-LIKE TRANSPOSON PROTEIN"/>
    <property type="match status" value="1"/>
</dbReference>
<dbReference type="InterPro" id="IPR029480">
    <property type="entry name" value="Transpos_assoc"/>
</dbReference>
<protein>
    <recommendedName>
        <fullName evidence="6">Transposase</fullName>
    </recommendedName>
</protein>
<reference evidence="4 5" key="1">
    <citation type="submission" date="2024-04" db="EMBL/GenBank/DDBJ databases">
        <authorList>
            <person name="Fracassetti M."/>
        </authorList>
    </citation>
    <scope>NUCLEOTIDE SEQUENCE [LARGE SCALE GENOMIC DNA]</scope>
</reference>
<evidence type="ECO:0000259" key="3">
    <source>
        <dbReference type="Pfam" id="PF13963"/>
    </source>
</evidence>
<feature type="domain" description="DUF4216" evidence="1">
    <location>
        <begin position="983"/>
        <end position="1058"/>
    </location>
</feature>
<keyword evidence="5" id="KW-1185">Reference proteome</keyword>
<dbReference type="AlphaFoldDB" id="A0AAV2E7Z4"/>
<dbReference type="PANTHER" id="PTHR10775">
    <property type="entry name" value="OS08G0208400 PROTEIN"/>
    <property type="match status" value="1"/>
</dbReference>
<name>A0AAV2E7Z4_9ROSI</name>
<dbReference type="InterPro" id="IPR025452">
    <property type="entry name" value="DUF4218"/>
</dbReference>
<dbReference type="Pfam" id="PF02992">
    <property type="entry name" value="Transposase_21"/>
    <property type="match status" value="1"/>
</dbReference>
<dbReference type="Pfam" id="PF13963">
    <property type="entry name" value="Transpos_assoc"/>
    <property type="match status" value="1"/>
</dbReference>
<evidence type="ECO:0000259" key="2">
    <source>
        <dbReference type="Pfam" id="PF13960"/>
    </source>
</evidence>
<dbReference type="EMBL" id="OZ034817">
    <property type="protein sequence ID" value="CAL1381947.1"/>
    <property type="molecule type" value="Genomic_DNA"/>
</dbReference>
<sequence>MDKSWISMPRNTPEYVQGLNKFLDFAFERNSGIDHILCPCRKCGFKKLKIRDEVFADLLRSPFPIEYTVWYRHGESRLGESSQSLPILGEEVHCNANPMINLVTDAFRAHGDYTFEDTSPLHEPLFEDDMMSDLNEESNVEAKRFCQLLKDGEEVLYPGCKKFTKLSFLIRLYNIKSLCRITDKAMSMLIDLLSDAFEFANIPKSEYEAKKVMRTLGLSYTEIHACPKDCMLYWGSDANRKSCKVCGRSRYKLMKNDRVGDKKRKEQATKIFRYFPLIPRLQRLFACSKTAENMVWHSKDKKNDGIARHPRDSEAWKNFDVRYPDFASDPRNVRLGLASDGFNPNGSLGNNYSIWPIVLIPYNNPPWLCMKQTNFILSGIIPGKKMPGNDIDVYMQPMIEELKTLWEEGVETYDASKNEVFKLRATLMWTVSDFPTLGNLTGWNIYTGLACPTCNFDARPLRLPCSKKWCFMGSRRFLDKGHKFRLNRVQFDGHIEDRDPPKRMSGSEILKQVEHVHVTFGKHTSGRKRNRADLPEQWKKKSIFFQLSYWEFNMLRHNLDVMHIEKNVCDNIIYTLLNDKDKRKDHLNARKDLIELNIRGELWPKEDGKTCPAALFTLKKQEIDVMLETLKDISVPDGYSSNISECVDLSARKLSGLKSHDSHVLLQDFLPLAVRNIMPIQVSSPLVELSSCFKLICSKVVNTSELDNLQKRISLCLCHLEMFFPPSFFTVMVHLVIHLVEELRLGGPVHYRWMYPIERFLGNLKSHVGNKARPEGSIAEWWRSEEIISFASLYLEMGVEERFNRGRRVNDKLDDSLQLSSSLFPCIGKPVGGAQPFNLSDSEILQASRHVLINCTAANRFIQEFRDITKKKLRNRTRSANEIDKAVHRGIVDWFKTRILNDNVGSHSKDLKALARGPMRRARKFSAYDINGYRFRTLVREQLSKTSNSGVFGSFGTNSYASSSDMRPVQGLVPYYGRLVDIIELNYYGNFSVTLFKCEWANTINPRCMKKDALGFTSINFSHLIHTGDRDDDEPFIKADEAQMVYYVEDKMDKGWSIPVHIKPRDLYDMGSMEGDTVYESEAFPYQDLASTWVDGSSQVQLSRLGVEVEFE</sequence>
<proteinExistence type="predicted"/>
<dbReference type="InterPro" id="IPR025312">
    <property type="entry name" value="DUF4216"/>
</dbReference>
<feature type="domain" description="DUF4218" evidence="2">
    <location>
        <begin position="696"/>
        <end position="809"/>
    </location>
</feature>
<evidence type="ECO:0000313" key="4">
    <source>
        <dbReference type="EMBL" id="CAL1381947.1"/>
    </source>
</evidence>
<dbReference type="Pfam" id="PF13952">
    <property type="entry name" value="DUF4216"/>
    <property type="match status" value="1"/>
</dbReference>
<dbReference type="Proteomes" id="UP001497516">
    <property type="component" value="Chromosome 4"/>
</dbReference>
<dbReference type="InterPro" id="IPR004242">
    <property type="entry name" value="Transposase_21"/>
</dbReference>
<organism evidence="4 5">
    <name type="scientific">Linum trigynum</name>
    <dbReference type="NCBI Taxonomy" id="586398"/>
    <lineage>
        <taxon>Eukaryota</taxon>
        <taxon>Viridiplantae</taxon>
        <taxon>Streptophyta</taxon>
        <taxon>Embryophyta</taxon>
        <taxon>Tracheophyta</taxon>
        <taxon>Spermatophyta</taxon>
        <taxon>Magnoliopsida</taxon>
        <taxon>eudicotyledons</taxon>
        <taxon>Gunneridae</taxon>
        <taxon>Pentapetalae</taxon>
        <taxon>rosids</taxon>
        <taxon>fabids</taxon>
        <taxon>Malpighiales</taxon>
        <taxon>Linaceae</taxon>
        <taxon>Linum</taxon>
    </lineage>
</organism>
<evidence type="ECO:0008006" key="6">
    <source>
        <dbReference type="Google" id="ProtNLM"/>
    </source>
</evidence>
<gene>
    <name evidence="4" type="ORF">LTRI10_LOCUS23299</name>
</gene>
<accession>A0AAV2E7Z4</accession>
<evidence type="ECO:0000259" key="1">
    <source>
        <dbReference type="Pfam" id="PF13952"/>
    </source>
</evidence>
<feature type="domain" description="Transposase-associated" evidence="3">
    <location>
        <begin position="3"/>
        <end position="75"/>
    </location>
</feature>